<proteinExistence type="inferred from homology"/>
<dbReference type="InterPro" id="IPR050131">
    <property type="entry name" value="Peptidase_S8_subtilisin-like"/>
</dbReference>
<evidence type="ECO:0000256" key="1">
    <source>
        <dbReference type="ARBA" id="ARBA00011073"/>
    </source>
</evidence>
<dbReference type="OrthoDB" id="19801at2759"/>
<comment type="similarity">
    <text evidence="1 6">Belongs to the peptidase S8 family.</text>
</comment>
<dbReference type="GeneID" id="10508555"/>
<reference evidence="9" key="1">
    <citation type="journal article" date="2011" name="Genome Biol.">
        <title>Comparative genomics of the social amoebae Dictyostelium discoideum and Dictyostelium purpureum.</title>
        <authorList>
            <consortium name="US DOE Joint Genome Institute (JGI-PGF)"/>
            <person name="Sucgang R."/>
            <person name="Kuo A."/>
            <person name="Tian X."/>
            <person name="Salerno W."/>
            <person name="Parikh A."/>
            <person name="Feasley C.L."/>
            <person name="Dalin E."/>
            <person name="Tu H."/>
            <person name="Huang E."/>
            <person name="Barry K."/>
            <person name="Lindquist E."/>
            <person name="Shapiro H."/>
            <person name="Bruce D."/>
            <person name="Schmutz J."/>
            <person name="Salamov A."/>
            <person name="Fey P."/>
            <person name="Gaudet P."/>
            <person name="Anjard C."/>
            <person name="Babu M.M."/>
            <person name="Basu S."/>
            <person name="Bushmanova Y."/>
            <person name="van der Wel H."/>
            <person name="Katoh-Kurasawa M."/>
            <person name="Dinh C."/>
            <person name="Coutinho P.M."/>
            <person name="Saito T."/>
            <person name="Elias M."/>
            <person name="Schaap P."/>
            <person name="Kay R.R."/>
            <person name="Henrissat B."/>
            <person name="Eichinger L."/>
            <person name="Rivero F."/>
            <person name="Putnam N.H."/>
            <person name="West C.M."/>
            <person name="Loomis W.F."/>
            <person name="Chisholm R.L."/>
            <person name="Shaulsky G."/>
            <person name="Strassmann J.E."/>
            <person name="Queller D.C."/>
            <person name="Kuspa A."/>
            <person name="Grigoriev I.V."/>
        </authorList>
    </citation>
    <scope>NUCLEOTIDE SEQUENCE [LARGE SCALE GENOMIC DNA]</scope>
    <source>
        <strain evidence="9">QSDP1</strain>
    </source>
</reference>
<feature type="active site" description="Charge relay system" evidence="5 6">
    <location>
        <position position="428"/>
    </location>
</feature>
<name>F0ZTV9_DICPU</name>
<evidence type="ECO:0000256" key="5">
    <source>
        <dbReference type="PIRSR" id="PIRSR615500-1"/>
    </source>
</evidence>
<sequence length="535" mass="59110">QESKILKIWVYFNSKDIKLNNKNKFIDNNNGEELSFNHLKNLIGLSDRAIERRSKRTPSSSPSHNNYIFETDIPVSNININDILQCSNQNITIDVNKKSNWLNSISIKLTNNYNDIDFSDYLKVINCIESKSYVSKIDLVSKINNNNPIIQIDKTVNEQVNNLNFLLNSKLLKTQPDQFDSQNEDSESKFNSKFYGRSYDSIKLSNIDKLHQMGLDGSGVKILIIDSGYHKDHPSLQHLKVVKEFGFYNLSDISADDKNNHGTATLSVIGGYLPGSHIGPAYNASYYLSKMDLTEGLAFFDSIPEGIEVAEREGIDLITCSMGFGQIDGEYLYYNEDEYFITKIADTLVSKGVVFVSSAGNTGETGMYSPAYSEHVITVGSVSLDGSATEWSSNGPNANGIVKPDIMALGVNISIVWNNTFALAMGTSFSAPLVAGGIALLLQAHPTWTPQQIHEAILSTGSMVNSPNSIHGYGVFDAYKALNFKPISEETTLSCSSNKECSDENGICCNGKCVCAPAYYGTYCQYKRIECGDQC</sequence>
<protein>
    <recommendedName>
        <fullName evidence="7">Peptidase S8/S53 domain-containing protein</fullName>
    </recommendedName>
</protein>
<evidence type="ECO:0000256" key="6">
    <source>
        <dbReference type="PROSITE-ProRule" id="PRU01240"/>
    </source>
</evidence>
<accession>F0ZTV9</accession>
<dbReference type="Pfam" id="PF00082">
    <property type="entry name" value="Peptidase_S8"/>
    <property type="match status" value="1"/>
</dbReference>
<dbReference type="InterPro" id="IPR000209">
    <property type="entry name" value="Peptidase_S8/S53_dom"/>
</dbReference>
<dbReference type="PANTHER" id="PTHR43806">
    <property type="entry name" value="PEPTIDASE S8"/>
    <property type="match status" value="1"/>
</dbReference>
<dbReference type="InParanoid" id="F0ZTV9"/>
<keyword evidence="4 6" id="KW-0720">Serine protease</keyword>
<dbReference type="InterPro" id="IPR015500">
    <property type="entry name" value="Peptidase_S8_subtilisin-rel"/>
</dbReference>
<evidence type="ECO:0000256" key="3">
    <source>
        <dbReference type="ARBA" id="ARBA00022801"/>
    </source>
</evidence>
<dbReference type="PANTHER" id="PTHR43806:SF61">
    <property type="entry name" value="PEPTIDASE S8_S53 DOMAIN-CONTAINING PROTEIN"/>
    <property type="match status" value="1"/>
</dbReference>
<evidence type="ECO:0000256" key="4">
    <source>
        <dbReference type="ARBA" id="ARBA00022825"/>
    </source>
</evidence>
<dbReference type="PROSITE" id="PS51892">
    <property type="entry name" value="SUBTILASE"/>
    <property type="match status" value="1"/>
</dbReference>
<keyword evidence="9" id="KW-1185">Reference proteome</keyword>
<keyword evidence="3 6" id="KW-0378">Hydrolase</keyword>
<dbReference type="OMA" id="DENGICC"/>
<dbReference type="EMBL" id="GL871183">
    <property type="protein sequence ID" value="EGC32631.1"/>
    <property type="molecule type" value="Genomic_DNA"/>
</dbReference>
<dbReference type="PRINTS" id="PR00723">
    <property type="entry name" value="SUBTILISIN"/>
</dbReference>
<evidence type="ECO:0000313" key="8">
    <source>
        <dbReference type="EMBL" id="EGC32631.1"/>
    </source>
</evidence>
<feature type="non-terminal residue" evidence="8">
    <location>
        <position position="535"/>
    </location>
</feature>
<dbReference type="FunFam" id="3.40.50.200:FF:000030">
    <property type="entry name" value="Uncharacterized protein"/>
    <property type="match status" value="1"/>
</dbReference>
<feature type="active site" description="Charge relay system" evidence="5 6">
    <location>
        <position position="261"/>
    </location>
</feature>
<evidence type="ECO:0000259" key="7">
    <source>
        <dbReference type="Pfam" id="PF00082"/>
    </source>
</evidence>
<dbReference type="GO" id="GO:0004252">
    <property type="term" value="F:serine-type endopeptidase activity"/>
    <property type="evidence" value="ECO:0000318"/>
    <property type="project" value="GO_Central"/>
</dbReference>
<dbReference type="PROSITE" id="PS00138">
    <property type="entry name" value="SUBTILASE_SER"/>
    <property type="match status" value="1"/>
</dbReference>
<evidence type="ECO:0000256" key="2">
    <source>
        <dbReference type="ARBA" id="ARBA00022670"/>
    </source>
</evidence>
<dbReference type="Proteomes" id="UP000001064">
    <property type="component" value="Unassembled WGS sequence"/>
</dbReference>
<dbReference type="InterPro" id="IPR023828">
    <property type="entry name" value="Peptidase_S8_Ser-AS"/>
</dbReference>
<dbReference type="STRING" id="5786.F0ZTV9"/>
<feature type="domain" description="Peptidase S8/S53" evidence="7">
    <location>
        <begin position="217"/>
        <end position="474"/>
    </location>
</feature>
<dbReference type="Gene3D" id="3.40.50.200">
    <property type="entry name" value="Peptidase S8/S53 domain"/>
    <property type="match status" value="1"/>
</dbReference>
<dbReference type="RefSeq" id="XP_003290846.1">
    <property type="nucleotide sequence ID" value="XM_003290798.1"/>
</dbReference>
<dbReference type="InterPro" id="IPR036852">
    <property type="entry name" value="Peptidase_S8/S53_dom_sf"/>
</dbReference>
<feature type="active site" description="Charge relay system" evidence="5 6">
    <location>
        <position position="226"/>
    </location>
</feature>
<dbReference type="VEuPathDB" id="AmoebaDB:DICPUDRAFT_16881"/>
<dbReference type="eggNOG" id="KOG4266">
    <property type="taxonomic scope" value="Eukaryota"/>
</dbReference>
<dbReference type="KEGG" id="dpp:DICPUDRAFT_16881"/>
<evidence type="ECO:0000313" key="9">
    <source>
        <dbReference type="Proteomes" id="UP000001064"/>
    </source>
</evidence>
<dbReference type="SUPFAM" id="SSF52743">
    <property type="entry name" value="Subtilisin-like"/>
    <property type="match status" value="1"/>
</dbReference>
<dbReference type="AlphaFoldDB" id="F0ZTV9"/>
<keyword evidence="2 6" id="KW-0645">Protease</keyword>
<organism evidence="8 9">
    <name type="scientific">Dictyostelium purpureum</name>
    <name type="common">Slime mold</name>
    <dbReference type="NCBI Taxonomy" id="5786"/>
    <lineage>
        <taxon>Eukaryota</taxon>
        <taxon>Amoebozoa</taxon>
        <taxon>Evosea</taxon>
        <taxon>Eumycetozoa</taxon>
        <taxon>Dictyostelia</taxon>
        <taxon>Dictyosteliales</taxon>
        <taxon>Dictyosteliaceae</taxon>
        <taxon>Dictyostelium</taxon>
    </lineage>
</organism>
<feature type="non-terminal residue" evidence="8">
    <location>
        <position position="1"/>
    </location>
</feature>
<dbReference type="GO" id="GO:0006508">
    <property type="term" value="P:proteolysis"/>
    <property type="evidence" value="ECO:0007669"/>
    <property type="project" value="UniProtKB-KW"/>
</dbReference>
<gene>
    <name evidence="8" type="ORF">DICPUDRAFT_16881</name>
</gene>